<gene>
    <name evidence="2" type="ORF">P154DRAFT_326572</name>
</gene>
<organism evidence="2 3">
    <name type="scientific">Amniculicola lignicola CBS 123094</name>
    <dbReference type="NCBI Taxonomy" id="1392246"/>
    <lineage>
        <taxon>Eukaryota</taxon>
        <taxon>Fungi</taxon>
        <taxon>Dikarya</taxon>
        <taxon>Ascomycota</taxon>
        <taxon>Pezizomycotina</taxon>
        <taxon>Dothideomycetes</taxon>
        <taxon>Pleosporomycetidae</taxon>
        <taxon>Pleosporales</taxon>
        <taxon>Amniculicolaceae</taxon>
        <taxon>Amniculicola</taxon>
    </lineage>
</organism>
<reference evidence="2" key="1">
    <citation type="journal article" date="2020" name="Stud. Mycol.">
        <title>101 Dothideomycetes genomes: a test case for predicting lifestyles and emergence of pathogens.</title>
        <authorList>
            <person name="Haridas S."/>
            <person name="Albert R."/>
            <person name="Binder M."/>
            <person name="Bloem J."/>
            <person name="Labutti K."/>
            <person name="Salamov A."/>
            <person name="Andreopoulos B."/>
            <person name="Baker S."/>
            <person name="Barry K."/>
            <person name="Bills G."/>
            <person name="Bluhm B."/>
            <person name="Cannon C."/>
            <person name="Castanera R."/>
            <person name="Culley D."/>
            <person name="Daum C."/>
            <person name="Ezra D."/>
            <person name="Gonzalez J."/>
            <person name="Henrissat B."/>
            <person name="Kuo A."/>
            <person name="Liang C."/>
            <person name="Lipzen A."/>
            <person name="Lutzoni F."/>
            <person name="Magnuson J."/>
            <person name="Mondo S."/>
            <person name="Nolan M."/>
            <person name="Ohm R."/>
            <person name="Pangilinan J."/>
            <person name="Park H.-J."/>
            <person name="Ramirez L."/>
            <person name="Alfaro M."/>
            <person name="Sun H."/>
            <person name="Tritt A."/>
            <person name="Yoshinaga Y."/>
            <person name="Zwiers L.-H."/>
            <person name="Turgeon B."/>
            <person name="Goodwin S."/>
            <person name="Spatafora J."/>
            <person name="Crous P."/>
            <person name="Grigoriev I."/>
        </authorList>
    </citation>
    <scope>NUCLEOTIDE SEQUENCE</scope>
    <source>
        <strain evidence="2">CBS 123094</strain>
    </source>
</reference>
<keyword evidence="3" id="KW-1185">Reference proteome</keyword>
<protein>
    <submittedName>
        <fullName evidence="2">Uncharacterized protein</fullName>
    </submittedName>
</protein>
<evidence type="ECO:0000313" key="3">
    <source>
        <dbReference type="Proteomes" id="UP000799779"/>
    </source>
</evidence>
<dbReference type="AlphaFoldDB" id="A0A6A5W4X3"/>
<evidence type="ECO:0000313" key="2">
    <source>
        <dbReference type="EMBL" id="KAF1996118.1"/>
    </source>
</evidence>
<sequence length="278" mass="30086">MFTACDSIPIEFHSLLHPHCEDWHQDMLSFMPVRFLVLVVRFLHVRASGYDGLDGLKDLVARGSQPSYDPLGVYQGKSGPGSASLSDETIKGTIYHQSHSSGTSRTSILLSNSMPRSPKALSALIVALTELFTSTSQHSHSDTYAIATIELAPSYVNPITYPISQSCSNSITTATTSSISSKDPNDLEQHSQYDQVPNTDYGNITCTHNKHDNGTIVAPCTVATGKSQNGSSSLNFEFYSTTQGEDISDPFNSAPHGTGCKFLGVVVIGYITWLIVML</sequence>
<dbReference type="EMBL" id="ML977629">
    <property type="protein sequence ID" value="KAF1996118.1"/>
    <property type="molecule type" value="Genomic_DNA"/>
</dbReference>
<accession>A0A6A5W4X3</accession>
<dbReference type="Proteomes" id="UP000799779">
    <property type="component" value="Unassembled WGS sequence"/>
</dbReference>
<feature type="region of interest" description="Disordered" evidence="1">
    <location>
        <begin position="174"/>
        <end position="194"/>
    </location>
</feature>
<evidence type="ECO:0000256" key="1">
    <source>
        <dbReference type="SAM" id="MobiDB-lite"/>
    </source>
</evidence>
<name>A0A6A5W4X3_9PLEO</name>
<proteinExistence type="predicted"/>